<protein>
    <recommendedName>
        <fullName evidence="4">Transporter</fullName>
    </recommendedName>
</protein>
<organism evidence="2 3">
    <name type="scientific">Colletotrichum tanaceti</name>
    <dbReference type="NCBI Taxonomy" id="1306861"/>
    <lineage>
        <taxon>Eukaryota</taxon>
        <taxon>Fungi</taxon>
        <taxon>Dikarya</taxon>
        <taxon>Ascomycota</taxon>
        <taxon>Pezizomycotina</taxon>
        <taxon>Sordariomycetes</taxon>
        <taxon>Hypocreomycetidae</taxon>
        <taxon>Glomerellales</taxon>
        <taxon>Glomerellaceae</taxon>
        <taxon>Colletotrichum</taxon>
        <taxon>Colletotrichum destructivum species complex</taxon>
    </lineage>
</organism>
<dbReference type="STRING" id="1306861.A0A4U6WZG5"/>
<gene>
    <name evidence="2" type="ORF">CTA1_7171</name>
</gene>
<comment type="caution">
    <text evidence="2">The sequence shown here is derived from an EMBL/GenBank/DDBJ whole genome shotgun (WGS) entry which is preliminary data.</text>
</comment>
<dbReference type="EMBL" id="PJEX01001248">
    <property type="protein sequence ID" value="TKW48285.1"/>
    <property type="molecule type" value="Genomic_DNA"/>
</dbReference>
<sequence length="107" mass="11644">MANDKVPDAASGLESTIHGSTMGAGAAPHAASEKANHTDDEPAFLEHAATNNSEALKEAQRVNAIEALGIPDWQAKEKKIVRTLDMTLLPQLWILYMFNYLNRTNIA</sequence>
<evidence type="ECO:0000313" key="3">
    <source>
        <dbReference type="Proteomes" id="UP000310108"/>
    </source>
</evidence>
<accession>A0A4U6WZG5</accession>
<dbReference type="AlphaFoldDB" id="A0A4U6WZG5"/>
<proteinExistence type="predicted"/>
<evidence type="ECO:0000313" key="2">
    <source>
        <dbReference type="EMBL" id="TKW48285.1"/>
    </source>
</evidence>
<evidence type="ECO:0008006" key="4">
    <source>
        <dbReference type="Google" id="ProtNLM"/>
    </source>
</evidence>
<dbReference type="Proteomes" id="UP000310108">
    <property type="component" value="Unassembled WGS sequence"/>
</dbReference>
<feature type="region of interest" description="Disordered" evidence="1">
    <location>
        <begin position="1"/>
        <end position="43"/>
    </location>
</feature>
<feature type="compositionally biased region" description="Basic and acidic residues" evidence="1">
    <location>
        <begin position="31"/>
        <end position="40"/>
    </location>
</feature>
<name>A0A4U6WZG5_9PEZI</name>
<keyword evidence="3" id="KW-1185">Reference proteome</keyword>
<reference evidence="2 3" key="1">
    <citation type="journal article" date="2019" name="PLoS ONE">
        <title>Comparative genome analysis indicates high evolutionary potential of pathogenicity genes in Colletotrichum tanaceti.</title>
        <authorList>
            <person name="Lelwala R.V."/>
            <person name="Korhonen P.K."/>
            <person name="Young N.D."/>
            <person name="Scott J.B."/>
            <person name="Ades P.A."/>
            <person name="Gasser R.B."/>
            <person name="Taylor P.W.J."/>
        </authorList>
    </citation>
    <scope>NUCLEOTIDE SEQUENCE [LARGE SCALE GENOMIC DNA]</scope>
    <source>
        <strain evidence="2">BRIP57314</strain>
    </source>
</reference>
<evidence type="ECO:0000256" key="1">
    <source>
        <dbReference type="SAM" id="MobiDB-lite"/>
    </source>
</evidence>